<dbReference type="InterPro" id="IPR009045">
    <property type="entry name" value="Zn_M74/Hedgehog-like"/>
</dbReference>
<dbReference type="Pfam" id="PF02557">
    <property type="entry name" value="VanY"/>
    <property type="match status" value="1"/>
</dbReference>
<proteinExistence type="predicted"/>
<dbReference type="InterPro" id="IPR003709">
    <property type="entry name" value="VanY-like_core_dom"/>
</dbReference>
<evidence type="ECO:0000259" key="1">
    <source>
        <dbReference type="Pfam" id="PF02557"/>
    </source>
</evidence>
<dbReference type="RefSeq" id="WP_270040926.1">
    <property type="nucleotide sequence ID" value="NZ_JAPDOD010000013.1"/>
</dbReference>
<dbReference type="Proteomes" id="UP001149140">
    <property type="component" value="Unassembled WGS sequence"/>
</dbReference>
<comment type="caution">
    <text evidence="2">The sequence shown here is derived from an EMBL/GenBank/DDBJ whole genome shotgun (WGS) entry which is preliminary data.</text>
</comment>
<protein>
    <submittedName>
        <fullName evidence="2">D-alanyl-D-alanine carboxypeptidase family protein</fullName>
    </submittedName>
</protein>
<accession>A0A9X3MUT4</accession>
<gene>
    <name evidence="2" type="ORF">OM076_15470</name>
</gene>
<keyword evidence="3" id="KW-1185">Reference proteome</keyword>
<dbReference type="AlphaFoldDB" id="A0A9X3MUT4"/>
<keyword evidence="2" id="KW-0378">Hydrolase</keyword>
<keyword evidence="2" id="KW-0121">Carboxypeptidase</keyword>
<dbReference type="GO" id="GO:0004180">
    <property type="term" value="F:carboxypeptidase activity"/>
    <property type="evidence" value="ECO:0007669"/>
    <property type="project" value="UniProtKB-KW"/>
</dbReference>
<dbReference type="Gene3D" id="3.30.1380.10">
    <property type="match status" value="1"/>
</dbReference>
<organism evidence="2 3">
    <name type="scientific">Solirubrobacter ginsenosidimutans</name>
    <dbReference type="NCBI Taxonomy" id="490573"/>
    <lineage>
        <taxon>Bacteria</taxon>
        <taxon>Bacillati</taxon>
        <taxon>Actinomycetota</taxon>
        <taxon>Thermoleophilia</taxon>
        <taxon>Solirubrobacterales</taxon>
        <taxon>Solirubrobacteraceae</taxon>
        <taxon>Solirubrobacter</taxon>
    </lineage>
</organism>
<evidence type="ECO:0000313" key="2">
    <source>
        <dbReference type="EMBL" id="MDA0161677.1"/>
    </source>
</evidence>
<feature type="domain" description="D-alanyl-D-alanine carboxypeptidase-like core" evidence="1">
    <location>
        <begin position="19"/>
        <end position="96"/>
    </location>
</feature>
<dbReference type="EMBL" id="JAPDOD010000013">
    <property type="protein sequence ID" value="MDA0161677.1"/>
    <property type="molecule type" value="Genomic_DNA"/>
</dbReference>
<dbReference type="SUPFAM" id="SSF55166">
    <property type="entry name" value="Hedgehog/DD-peptidase"/>
    <property type="match status" value="1"/>
</dbReference>
<evidence type="ECO:0000313" key="3">
    <source>
        <dbReference type="Proteomes" id="UP001149140"/>
    </source>
</evidence>
<name>A0A9X3MUT4_9ACTN</name>
<sequence>MAANGMLQESDLSPIPGGQLREDAAAAWLAMRMHIAKQHNVWISPTSRRTAYRSLADQEYFWNLYKSGRGALAAHPGSSNHGWGIAVDTPTPAMQAGIREVGHQFGWGIKGGQLASDAPSEEWHCTFHAGVFKAPPRPAHVHPYRVMNEAEREARDMLVRQRRVARRAGGWSKVDPVHLKRAVQAKKDLRQRAADIRSAAKDGGWEKNHRKARYDYINKLIGD</sequence>
<keyword evidence="2" id="KW-0645">Protease</keyword>
<reference evidence="2" key="1">
    <citation type="submission" date="2022-10" db="EMBL/GenBank/DDBJ databases">
        <title>The WGS of Solirubrobacter ginsenosidimutans DSM 21036.</title>
        <authorList>
            <person name="Jiang Z."/>
        </authorList>
    </citation>
    <scope>NUCLEOTIDE SEQUENCE</scope>
    <source>
        <strain evidence="2">DSM 21036</strain>
    </source>
</reference>
<dbReference type="GO" id="GO:0006508">
    <property type="term" value="P:proteolysis"/>
    <property type="evidence" value="ECO:0007669"/>
    <property type="project" value="InterPro"/>
</dbReference>